<sequence>MIDNVLEGFDELSDEIESNRQVTLRSAYTGTRQKPEEAARANQLSDQLGQPFGVVAANLADYEQDARRQEIDDAGRASPHVGDFLSDPRRMALASDEAPKLATYANSLVTGEARATAEPNILEQVIGGIVSGWQRGKANALALLPDGPAVMDPVTGRLTTDRSAEEAALRADLERKAQAAEVTSASTTRGFEAFDRANKAGSFSGAVRELAGGGSDTLGAIAVTLGQSIGMGAPGLALTAATGGGSRVVTAASAGTGSGLTEFGASIADAMQDAKVDPTDAYAVGQFLRDPQKMAAARDKAAKRGVAIGVFDALTAGVAGHFINNARRSASSAILRTGAEAGVQLGGGAAGEATAQLLTEERLKWGDIIMEGLAEVPTGAVEVHANYRAARASGQVRWINERLDQVMQSGQSNDRLRAATELAGELKLGERSPEDMKALTAQVAGEDARVYLDADQAQTLFQSAPQVLQDMVGGESALAEQLATGQVVIPMAEWMAAVPRLPNRDEILRNARTTADGLSPAELESLDIDAMARELGVPLDAPAPDQAAANARAQVQQSVMAQLVGTERYTPAQAESQAQLWGAMFGRLGEVTGQDPVALYERYAAGIEAAEAPAEGGENQPRTLMQRGMDALRSLFGRPQVATDGRGQQTIERYGSAYVQRAGQWLLADERGQARDFLTLGQARTEAERTGGEIVQDDPIDGQRQTWSVALPDTAAREVLAGDILFQPTRTDEVPTGLAPDTPVPVIELEPTTGNPAEWFTESNELMRTQQDGTEVTAPDGQPVRFASRGRKKVMSKGRRDPLRQAVARELPALVESAPIHATSVDTDDKTVSYAYAASAVQYDGQVYPVRLVYRVGNDGVRRAYDFEGFEIGNPDGLGSEALRQSGSDVGAMERAGTAESELRTRGLPTSGLTLSEVLPAFNARPFFQSSEAAPRGQIQIGQGRSMQISLFRGADLSTFLHESGHFFLEVYRDLATAEDAAPQLRSDLDALLKWFGVESADQIGVDQHEQFARGFEAYLGEGRAPTPELQSVFSQFKQWILGVYRSLRNLDVELTDEVRGVFDRMLASQEEIDAAQARVGFEPIARDLAEAQALGMTERQFADYQAQVAAAREQAEADLMAQLQEADARARERWWKDELANIRSEVEAEVEATPIVRAYRVLTGRKEAAGEPVPEQLQGLKLDRAVLAATYGDGLLGKMGRVYARKGGTHPEEVAAMLGFTSADELVQGLWTVRQTLAGVNAEADARMQARHGDPMTDGTLPQRALDAVHGSRKIQLLERELGVLADLAKEPRPNRRELKAVAQALLAEKTARQIRPNEYLVAERKAARAAAQAAAKGKFADALQAKRQQALNAVLFAEARAVQQEVESKVGYIRRQMTPQARERLGKAGADYLEAMDTIADTYEFRDVSGRAVARRQSLRQWVEARQAEDDLTAVSDALLARVEAESVTNYADLPITEFRELHDAVTNIARLAKLKNQLLSNKDQREWESAQAELAGAIRGAIAEGKPLPLSDADLTAMQKVGATYTGLMDWVLRPETVVEWLDGGETGPWHDFLWNQAEAAQQQRIELRNRVGGMLEQTMKALTPAQRADLNRLVYVPSLGRSLSKNTIVAVALNMGNAGNRDKLMRGGFIGTNAEVVQFTPQNIAEMLGHLTPADAQMVQGIWDAVNSLWPDIVEQQRRLSGVAPEQVEPTPLIFTAADGSTVSLRGGYYPAVYDPRAGAGGVKQARAAEEQIMGGTFSRAMTSKGHTKERTEYAAPMLLDYHRVLSRHLNDVITDVSHRGYVKQALRVLEDQELKNLIQQRLSEGAYHALYGSVKNAVRGASVSEPGSSMAEKIGDAVLTNTAVAALGFRLPLVFANTVVAPIQAAARVDPKYLATGYAAYYRNPGKMTEMIHSLSPFMDERANSLDSSYQVVLGKLSGKRGIRAAAMKMAMEVHRWTVPLAERAIWLGRYQQAQAQGVSIDEAVRLADKSIRTTQQAGAPKDLSAAERDPRYKWVRMFIGPMIIMNNRLQESGLRGLYLGRVQSPARALGTWLAAGVLSNAVFEVLMMRGPDGGDDDEKGWDDWSAWLARKTLLFPFQTFPLLRDVAGAIDAKIEGKPSMGRPNPIADAGIALFKFGDSAWDLAVSGSDAALEAMGFDWIEDRELDPEKIITDGVRAAGPVTGIPSNQMLTTGEYLYDVGTGQYTPDNPAEAAAYLMYRRPKDEQ</sequence>
<dbReference type="Pfam" id="PF18798">
    <property type="entry name" value="LPD3"/>
    <property type="match status" value="1"/>
</dbReference>
<dbReference type="EMBL" id="JADUOV010000018">
    <property type="protein sequence ID" value="MBH1791978.1"/>
    <property type="molecule type" value="Genomic_DNA"/>
</dbReference>
<feature type="domain" description="Large polyvalent protein associated" evidence="2">
    <location>
        <begin position="27"/>
        <end position="102"/>
    </location>
</feature>
<evidence type="ECO:0008006" key="5">
    <source>
        <dbReference type="Google" id="ProtNLM"/>
    </source>
</evidence>
<evidence type="ECO:0000259" key="2">
    <source>
        <dbReference type="Pfam" id="PF18834"/>
    </source>
</evidence>
<protein>
    <recommendedName>
        <fullName evidence="5">Large polyvalent protein associated domain-containing protein</fullName>
    </recommendedName>
</protein>
<organism evidence="3 4">
    <name type="scientific">Stenotrophomonas maltophilia</name>
    <name type="common">Pseudomonas maltophilia</name>
    <name type="synonym">Xanthomonas maltophilia</name>
    <dbReference type="NCBI Taxonomy" id="40324"/>
    <lineage>
        <taxon>Bacteria</taxon>
        <taxon>Pseudomonadati</taxon>
        <taxon>Pseudomonadota</taxon>
        <taxon>Gammaproteobacteria</taxon>
        <taxon>Lysobacterales</taxon>
        <taxon>Lysobacteraceae</taxon>
        <taxon>Stenotrophomonas</taxon>
        <taxon>Stenotrophomonas maltophilia group</taxon>
    </lineage>
</organism>
<dbReference type="Pfam" id="PF18834">
    <property type="entry name" value="LPD22"/>
    <property type="match status" value="1"/>
</dbReference>
<dbReference type="Proteomes" id="UP000634179">
    <property type="component" value="Unassembled WGS sequence"/>
</dbReference>
<reference evidence="3" key="1">
    <citation type="submission" date="2020-11" db="EMBL/GenBank/DDBJ databases">
        <title>Enhanced detection system for hospital associated transmission using whole genome sequencing surveillance.</title>
        <authorList>
            <person name="Harrison L.H."/>
            <person name="Van Tyne D."/>
            <person name="Marsh J.W."/>
            <person name="Griffith M.P."/>
            <person name="Snyder D.J."/>
            <person name="Cooper V.S."/>
            <person name="Mustapha M."/>
        </authorList>
    </citation>
    <scope>NUCLEOTIDE SEQUENCE</scope>
    <source>
        <strain evidence="3">STEN00053</strain>
    </source>
</reference>
<dbReference type="InterPro" id="IPR040738">
    <property type="entry name" value="LPD22"/>
</dbReference>
<evidence type="ECO:0000259" key="1">
    <source>
        <dbReference type="Pfam" id="PF18798"/>
    </source>
</evidence>
<feature type="domain" description="Large polyvalent protein-associated" evidence="1">
    <location>
        <begin position="766"/>
        <end position="861"/>
    </location>
</feature>
<gene>
    <name evidence="3" type="ORF">I5V89_19120</name>
</gene>
<evidence type="ECO:0000313" key="4">
    <source>
        <dbReference type="Proteomes" id="UP000634179"/>
    </source>
</evidence>
<name>A0AA41CJX2_STEMA</name>
<proteinExistence type="predicted"/>
<accession>A0AA41CJX2</accession>
<dbReference type="InterPro" id="IPR040824">
    <property type="entry name" value="LPD3"/>
</dbReference>
<comment type="caution">
    <text evidence="3">The sequence shown here is derived from an EMBL/GenBank/DDBJ whole genome shotgun (WGS) entry which is preliminary data.</text>
</comment>
<evidence type="ECO:0000313" key="3">
    <source>
        <dbReference type="EMBL" id="MBH1791978.1"/>
    </source>
</evidence>